<dbReference type="Proteomes" id="UP001209570">
    <property type="component" value="Unassembled WGS sequence"/>
</dbReference>
<comment type="caution">
    <text evidence="8">The sequence shown here is derived from an EMBL/GenBank/DDBJ whole genome shotgun (WGS) entry which is preliminary data.</text>
</comment>
<dbReference type="PANTHER" id="PTHR12087:SF0">
    <property type="entry name" value="ORIGIN RECOGNITION COMPLEX SUBUNIT 4"/>
    <property type="match status" value="1"/>
</dbReference>
<keyword evidence="4" id="KW-0238">DNA-binding</keyword>
<protein>
    <recommendedName>
        <fullName evidence="7">Origin recognition complex subunit 4 C-terminal domain-containing protein</fullName>
    </recommendedName>
</protein>
<dbReference type="SUPFAM" id="SSF52540">
    <property type="entry name" value="P-loop containing nucleoside triphosphate hydrolases"/>
    <property type="match status" value="1"/>
</dbReference>
<proteinExistence type="inferred from homology"/>
<feature type="compositionally biased region" description="Basic and acidic residues" evidence="6">
    <location>
        <begin position="7"/>
        <end position="17"/>
    </location>
</feature>
<dbReference type="GO" id="GO:0005664">
    <property type="term" value="C:nuclear origin of replication recognition complex"/>
    <property type="evidence" value="ECO:0007669"/>
    <property type="project" value="TreeGrafter"/>
</dbReference>
<dbReference type="InterPro" id="IPR027417">
    <property type="entry name" value="P-loop_NTPase"/>
</dbReference>
<dbReference type="InterPro" id="IPR016527">
    <property type="entry name" value="ORC4"/>
</dbReference>
<keyword evidence="9" id="KW-1185">Reference proteome</keyword>
<evidence type="ECO:0000256" key="3">
    <source>
        <dbReference type="ARBA" id="ARBA00022705"/>
    </source>
</evidence>
<dbReference type="EMBL" id="JAKCXM010000344">
    <property type="protein sequence ID" value="KAJ0395459.1"/>
    <property type="molecule type" value="Genomic_DNA"/>
</dbReference>
<evidence type="ECO:0000256" key="6">
    <source>
        <dbReference type="SAM" id="MobiDB-lite"/>
    </source>
</evidence>
<comment type="subcellular location">
    <subcellularLocation>
        <location evidence="1">Nucleus</location>
    </subcellularLocation>
</comment>
<evidence type="ECO:0000313" key="8">
    <source>
        <dbReference type="EMBL" id="KAJ0395459.1"/>
    </source>
</evidence>
<evidence type="ECO:0000256" key="5">
    <source>
        <dbReference type="ARBA" id="ARBA00023242"/>
    </source>
</evidence>
<sequence>MDDDAPREDAVVKEHLCEAASTDEPPSNQDGTSAGDDQATASELDAASAPPSRSSSPPPSALSMSELVSIRSALRERLERDVLKDRGSALTGDDECVALLEAMFERTVESGQNQSGLLIGSTGSGQKHIVIRALRRLRERFGEFTPVYLNGTILQNEIEAFKEMLAQLTRTQAVKHPVLSYPTMYKYLRDLLAEKAKAGDVVLVILDGLEHFALKSTEKQLLLYNLLDWLQLDDVKMGVLGITADYCIMDSLEKRVRSRFSKLQIVLPVQTFDQVKAMFVSAFTLRTINWAEASHLQRPSPEFVDVFDQHVVELLRDGATRDSAKRLQSILEGLWERGRSSEYFIRLAVSALMYLSVERPFLSPFHFQRAFMLLEPDYQLATLRTINDNGIALLIGMSHLEREGHTFFTLEMVYRKWEAFYRKHDMLRQMPTRAETQFELENLIDLQLVADAGDPFRISNVKFAPSQTLQPEFRAVHLCFEPKTLQGMIRNGSIQCSTAMTQWMLSTS</sequence>
<dbReference type="AlphaFoldDB" id="A0AAD5LCU3"/>
<dbReference type="Gene3D" id="3.40.50.300">
    <property type="entry name" value="P-loop containing nucleotide triphosphate hydrolases"/>
    <property type="match status" value="1"/>
</dbReference>
<feature type="region of interest" description="Disordered" evidence="6">
    <location>
        <begin position="1"/>
        <end position="63"/>
    </location>
</feature>
<evidence type="ECO:0000313" key="9">
    <source>
        <dbReference type="Proteomes" id="UP001209570"/>
    </source>
</evidence>
<comment type="similarity">
    <text evidence="2">Belongs to the ORC4 family.</text>
</comment>
<reference evidence="8" key="1">
    <citation type="submission" date="2021-12" db="EMBL/GenBank/DDBJ databases">
        <title>Prjna785345.</title>
        <authorList>
            <person name="Rujirawat T."/>
            <person name="Krajaejun T."/>
        </authorList>
    </citation>
    <scope>NUCLEOTIDE SEQUENCE</scope>
    <source>
        <strain evidence="8">Pi057C3</strain>
    </source>
</reference>
<organism evidence="8 9">
    <name type="scientific">Pythium insidiosum</name>
    <name type="common">Pythiosis disease agent</name>
    <dbReference type="NCBI Taxonomy" id="114742"/>
    <lineage>
        <taxon>Eukaryota</taxon>
        <taxon>Sar</taxon>
        <taxon>Stramenopiles</taxon>
        <taxon>Oomycota</taxon>
        <taxon>Peronosporomycetes</taxon>
        <taxon>Pythiales</taxon>
        <taxon>Pythiaceae</taxon>
        <taxon>Pythium</taxon>
    </lineage>
</organism>
<feature type="domain" description="Origin recognition complex subunit 4 C-terminal" evidence="7">
    <location>
        <begin position="300"/>
        <end position="487"/>
    </location>
</feature>
<dbReference type="PANTHER" id="PTHR12087">
    <property type="entry name" value="ORIGIN RECOGNITION COMPLEX SUBUNIT 4"/>
    <property type="match status" value="1"/>
</dbReference>
<dbReference type="GO" id="GO:0006270">
    <property type="term" value="P:DNA replication initiation"/>
    <property type="evidence" value="ECO:0007669"/>
    <property type="project" value="TreeGrafter"/>
</dbReference>
<dbReference type="InterPro" id="IPR032705">
    <property type="entry name" value="ORC4_C"/>
</dbReference>
<evidence type="ECO:0000259" key="7">
    <source>
        <dbReference type="Pfam" id="PF14629"/>
    </source>
</evidence>
<feature type="compositionally biased region" description="Low complexity" evidence="6">
    <location>
        <begin position="46"/>
        <end position="63"/>
    </location>
</feature>
<keyword evidence="3" id="KW-0235">DNA replication</keyword>
<evidence type="ECO:0000256" key="4">
    <source>
        <dbReference type="ARBA" id="ARBA00023125"/>
    </source>
</evidence>
<gene>
    <name evidence="8" type="ORF">P43SY_004284</name>
</gene>
<dbReference type="GO" id="GO:0003688">
    <property type="term" value="F:DNA replication origin binding"/>
    <property type="evidence" value="ECO:0007669"/>
    <property type="project" value="TreeGrafter"/>
</dbReference>
<accession>A0AAD5LCU3</accession>
<dbReference type="Pfam" id="PF14629">
    <property type="entry name" value="ORC4_C"/>
    <property type="match status" value="1"/>
</dbReference>
<evidence type="ECO:0000256" key="1">
    <source>
        <dbReference type="ARBA" id="ARBA00004123"/>
    </source>
</evidence>
<name>A0AAD5LCU3_PYTIN</name>
<keyword evidence="5" id="KW-0539">Nucleus</keyword>
<evidence type="ECO:0000256" key="2">
    <source>
        <dbReference type="ARBA" id="ARBA00005334"/>
    </source>
</evidence>